<feature type="transmembrane region" description="Helical" evidence="7">
    <location>
        <begin position="143"/>
        <end position="164"/>
    </location>
</feature>
<keyword evidence="2 7" id="KW-0812">Transmembrane</keyword>
<evidence type="ECO:0000256" key="1">
    <source>
        <dbReference type="ARBA" id="ARBA00004141"/>
    </source>
</evidence>
<feature type="transmembrane region" description="Helical" evidence="7">
    <location>
        <begin position="219"/>
        <end position="242"/>
    </location>
</feature>
<feature type="transmembrane region" description="Helical" evidence="7">
    <location>
        <begin position="59"/>
        <end position="82"/>
    </location>
</feature>
<feature type="transmembrane region" description="Helical" evidence="7">
    <location>
        <begin position="171"/>
        <end position="190"/>
    </location>
</feature>
<reference evidence="10 11" key="1">
    <citation type="submission" date="2024-09" db="EMBL/GenBank/DDBJ databases">
        <title>Rethinking Asexuality: The Enigmatic Case of Functional Sexual Genes in Lepraria (Stereocaulaceae).</title>
        <authorList>
            <person name="Doellman M."/>
            <person name="Sun Y."/>
            <person name="Barcenas-Pena A."/>
            <person name="Lumbsch H.T."/>
            <person name="Grewe F."/>
        </authorList>
    </citation>
    <scope>NUCLEOTIDE SEQUENCE [LARGE SCALE GENOMIC DNA]</scope>
    <source>
        <strain evidence="10 11">Grewe 0041</strain>
    </source>
</reference>
<evidence type="ECO:0000256" key="8">
    <source>
        <dbReference type="SAM" id="SignalP"/>
    </source>
</evidence>
<dbReference type="PANTHER" id="PTHR33048:SF158">
    <property type="entry name" value="MEMBRANE PROTEIN PTH11-LIKE, PUTATIVE-RELATED"/>
    <property type="match status" value="1"/>
</dbReference>
<protein>
    <recommendedName>
        <fullName evidence="9">Rhodopsin domain-containing protein</fullName>
    </recommendedName>
</protein>
<keyword evidence="8" id="KW-0732">Signal</keyword>
<feature type="transmembrane region" description="Helical" evidence="7">
    <location>
        <begin position="94"/>
        <end position="114"/>
    </location>
</feature>
<feature type="transmembrane region" description="Helical" evidence="7">
    <location>
        <begin position="254"/>
        <end position="274"/>
    </location>
</feature>
<feature type="region of interest" description="Disordered" evidence="6">
    <location>
        <begin position="427"/>
        <end position="451"/>
    </location>
</feature>
<keyword evidence="4 7" id="KW-0472">Membrane</keyword>
<organism evidence="10 11">
    <name type="scientific">Lepraria finkii</name>
    <dbReference type="NCBI Taxonomy" id="1340010"/>
    <lineage>
        <taxon>Eukaryota</taxon>
        <taxon>Fungi</taxon>
        <taxon>Dikarya</taxon>
        <taxon>Ascomycota</taxon>
        <taxon>Pezizomycotina</taxon>
        <taxon>Lecanoromycetes</taxon>
        <taxon>OSLEUM clade</taxon>
        <taxon>Lecanoromycetidae</taxon>
        <taxon>Lecanorales</taxon>
        <taxon>Lecanorineae</taxon>
        <taxon>Stereocaulaceae</taxon>
        <taxon>Lepraria</taxon>
    </lineage>
</organism>
<evidence type="ECO:0000259" key="9">
    <source>
        <dbReference type="Pfam" id="PF20684"/>
    </source>
</evidence>
<dbReference type="InterPro" id="IPR052337">
    <property type="entry name" value="SAT4-like"/>
</dbReference>
<evidence type="ECO:0000256" key="4">
    <source>
        <dbReference type="ARBA" id="ARBA00023136"/>
    </source>
</evidence>
<evidence type="ECO:0000256" key="6">
    <source>
        <dbReference type="SAM" id="MobiDB-lite"/>
    </source>
</evidence>
<name>A0ABR4AH61_9LECA</name>
<keyword evidence="11" id="KW-1185">Reference proteome</keyword>
<evidence type="ECO:0000256" key="2">
    <source>
        <dbReference type="ARBA" id="ARBA00022692"/>
    </source>
</evidence>
<sequence>MRIMAEGFLLSQSMFYIFLCLSSIMASPFPPGVNPATVPAAPPPPGVVPNLVDPENLEAVTIAFSVLMIVFTLTAVALRLYSTVRVTRSTGLEDYFCIIALILLYIYVGFVFSLNKYSRHIWDIPLIWVDVAYFKGRFVRDMFFGPATFFAKSSILLLYLRLFAPKKWLKYTIWSTIAFMFALYFCYIAVNAGLCAPKPGQTWLFSGVLQKCEKQETYAIIQGAVNVAVDLLILILPIPVVLKLRMQRGRKIGILAVFGTGAIALVCSIISLVYRIKLNGNQDSFWLGAVVFIAIIIEVSITIICSCAPAIFSLARHIFSNSPFFASLRSRVIHTNDISNNYTAPSKATYTIDSLDSRPPHTKDNGYLELGEVADIERKLTGTAFERGADVLPPPVRKATDYLREKQKEKGYIRKTTDVDVTYPDNAFGSEGPRGFPENTFARQGPRGLIR</sequence>
<gene>
    <name evidence="10" type="ORF">ABVK25_012223</name>
</gene>
<evidence type="ECO:0000313" key="10">
    <source>
        <dbReference type="EMBL" id="KAL2045118.1"/>
    </source>
</evidence>
<dbReference type="InterPro" id="IPR049326">
    <property type="entry name" value="Rhodopsin_dom_fungi"/>
</dbReference>
<dbReference type="Pfam" id="PF20684">
    <property type="entry name" value="Fung_rhodopsin"/>
    <property type="match status" value="1"/>
</dbReference>
<keyword evidence="3 7" id="KW-1133">Transmembrane helix</keyword>
<dbReference type="EMBL" id="JBHFEH010000163">
    <property type="protein sequence ID" value="KAL2045118.1"/>
    <property type="molecule type" value="Genomic_DNA"/>
</dbReference>
<feature type="domain" description="Rhodopsin" evidence="9">
    <location>
        <begin position="78"/>
        <end position="316"/>
    </location>
</feature>
<comment type="similarity">
    <text evidence="5">Belongs to the SAT4 family.</text>
</comment>
<accession>A0ABR4AH61</accession>
<evidence type="ECO:0000256" key="7">
    <source>
        <dbReference type="SAM" id="Phobius"/>
    </source>
</evidence>
<feature type="transmembrane region" description="Helical" evidence="7">
    <location>
        <begin position="286"/>
        <end position="312"/>
    </location>
</feature>
<evidence type="ECO:0000313" key="11">
    <source>
        <dbReference type="Proteomes" id="UP001590951"/>
    </source>
</evidence>
<evidence type="ECO:0000256" key="3">
    <source>
        <dbReference type="ARBA" id="ARBA00022989"/>
    </source>
</evidence>
<feature type="chain" id="PRO_5046263585" description="Rhodopsin domain-containing protein" evidence="8">
    <location>
        <begin position="27"/>
        <end position="451"/>
    </location>
</feature>
<evidence type="ECO:0000256" key="5">
    <source>
        <dbReference type="ARBA" id="ARBA00038359"/>
    </source>
</evidence>
<comment type="caution">
    <text evidence="10">The sequence shown here is derived from an EMBL/GenBank/DDBJ whole genome shotgun (WGS) entry which is preliminary data.</text>
</comment>
<feature type="signal peptide" evidence="8">
    <location>
        <begin position="1"/>
        <end position="26"/>
    </location>
</feature>
<proteinExistence type="inferred from homology"/>
<dbReference type="PANTHER" id="PTHR33048">
    <property type="entry name" value="PTH11-LIKE INTEGRAL MEMBRANE PROTEIN (AFU_ORTHOLOGUE AFUA_5G11245)"/>
    <property type="match status" value="1"/>
</dbReference>
<comment type="subcellular location">
    <subcellularLocation>
        <location evidence="1">Membrane</location>
        <topology evidence="1">Multi-pass membrane protein</topology>
    </subcellularLocation>
</comment>
<dbReference type="Proteomes" id="UP001590951">
    <property type="component" value="Unassembled WGS sequence"/>
</dbReference>